<dbReference type="OrthoDB" id="3941110at2759"/>
<dbReference type="Gene3D" id="3.40.50.150">
    <property type="entry name" value="Vaccinia Virus protein VP39"/>
    <property type="match status" value="1"/>
</dbReference>
<reference evidence="2" key="1">
    <citation type="submission" date="2019-01" db="EMBL/GenBank/DDBJ databases">
        <title>Colletotrichum abscissum LGMF1257.</title>
        <authorList>
            <person name="Baroncelli R."/>
        </authorList>
    </citation>
    <scope>NUCLEOTIDE SEQUENCE</scope>
    <source>
        <strain evidence="2">Ca142</strain>
    </source>
</reference>
<accession>A0A9Q0B5T6</accession>
<evidence type="ECO:0000313" key="3">
    <source>
        <dbReference type="Proteomes" id="UP001056436"/>
    </source>
</evidence>
<dbReference type="NCBIfam" id="TIGR03296">
    <property type="entry name" value="M6dom_TIGR03296"/>
    <property type="match status" value="1"/>
</dbReference>
<name>A0A9Q0B5T6_9PEZI</name>
<evidence type="ECO:0000256" key="1">
    <source>
        <dbReference type="SAM" id="MobiDB-lite"/>
    </source>
</evidence>
<dbReference type="GO" id="GO:0006508">
    <property type="term" value="P:proteolysis"/>
    <property type="evidence" value="ECO:0007669"/>
    <property type="project" value="InterPro"/>
</dbReference>
<dbReference type="InterPro" id="IPR029063">
    <property type="entry name" value="SAM-dependent_MTases_sf"/>
</dbReference>
<dbReference type="InterPro" id="IPR008757">
    <property type="entry name" value="Peptidase_M6-like_domain"/>
</dbReference>
<dbReference type="AlphaFoldDB" id="A0A9Q0B5T6"/>
<protein>
    <submittedName>
        <fullName evidence="2">Secreted protein</fullName>
    </submittedName>
</protein>
<dbReference type="SUPFAM" id="SSF55486">
    <property type="entry name" value="Metalloproteases ('zincins'), catalytic domain"/>
    <property type="match status" value="1"/>
</dbReference>
<comment type="caution">
    <text evidence="2">The sequence shown here is derived from an EMBL/GenBank/DDBJ whole genome shotgun (WGS) entry which is preliminary data.</text>
</comment>
<proteinExistence type="predicted"/>
<organism evidence="2 3">
    <name type="scientific">Colletotrichum abscissum</name>
    <dbReference type="NCBI Taxonomy" id="1671311"/>
    <lineage>
        <taxon>Eukaryota</taxon>
        <taxon>Fungi</taxon>
        <taxon>Dikarya</taxon>
        <taxon>Ascomycota</taxon>
        <taxon>Pezizomycotina</taxon>
        <taxon>Sordariomycetes</taxon>
        <taxon>Hypocreomycetidae</taxon>
        <taxon>Glomerellales</taxon>
        <taxon>Glomerellaceae</taxon>
        <taxon>Colletotrichum</taxon>
        <taxon>Colletotrichum acutatum species complex</taxon>
    </lineage>
</organism>
<dbReference type="PANTHER" id="PTHR41775:SF1">
    <property type="entry name" value="PEPTIDASE M6-LIKE DOMAIN-CONTAINING PROTEIN"/>
    <property type="match status" value="1"/>
</dbReference>
<feature type="region of interest" description="Disordered" evidence="1">
    <location>
        <begin position="1"/>
        <end position="20"/>
    </location>
</feature>
<dbReference type="SUPFAM" id="SSF53335">
    <property type="entry name" value="S-adenosyl-L-methionine-dependent methyltransferases"/>
    <property type="match status" value="1"/>
</dbReference>
<gene>
    <name evidence="2" type="ORF">CABS02_01838</name>
</gene>
<sequence>MCNDDNNSPTPQPPPAGAIAADEFTDDNSSLNGGSIASSTSTVAASILESRLENGRTYHKYKEGSMITRNHLRLYKTNRCRARYWAPNDEREKDRLDLVHNLYLLTFDYYLGTAPPTREDSKVGRVLDVGTGTGLWAIEFGEDHPEAEVTGVDLSASQPNFVPPNVRFEIDDIEEPWTFSEPFDYIHSRMMKGSIRDWKKFLQSSFDNLNPGGYLELNDIDFFPLSDDNTIPEDSKLMKAFGYCFEALEKMGSPFEEFSRFETLLAEVGFEDIQVQRFKWPTNTWPKDKKHKDLGEWNLENLSPNLDGLLMAPLTRALDMSQAEVHVIAMEARKELADRQIHAYFNVYDSPDPPNNLFRRLLARSSNLLPLLLGCSDIRQMRASNILLLQGATLLTGTALASSSSINRRADISSCKLPATNGVFFSSGFGYKYDCAPSKGTVNAILIFIDFPDQTASEASPQEVYDLLIPQAQQWFNTSSYGQLSLNITADTSRFYRMPKNAAEYNFVRPLSQQAHYAYVQDALEQWLDVTNTPVPRVNSTEGPLTDIFYVIPTRNATNIELSAALTGGAYTKNVNYIARKAVTMGIDTFDWWGYKAVNHETGHAFCLPDLYPIPTGYTGMYAGNWDMMANVGASSPDYFAWDKWRLGWLTDDQVECVVTSAAPFNGSNITSSTTHKLTPLETMGGMKAVVVKHNATMALVAEVRSREGNNLNSCTTGVLLYTVATDLSTGEGPIRVLDGNPGWGTTSCINDELDNAPLSLNSGGASAYTSTDLGVTVTVVEQDGDDYTIRIDVS</sequence>
<dbReference type="CDD" id="cd02440">
    <property type="entry name" value="AdoMet_MTases"/>
    <property type="match status" value="1"/>
</dbReference>
<keyword evidence="3" id="KW-1185">Reference proteome</keyword>
<dbReference type="GO" id="GO:0008233">
    <property type="term" value="F:peptidase activity"/>
    <property type="evidence" value="ECO:0007669"/>
    <property type="project" value="InterPro"/>
</dbReference>
<dbReference type="Proteomes" id="UP001056436">
    <property type="component" value="Unassembled WGS sequence"/>
</dbReference>
<dbReference type="PANTHER" id="PTHR41775">
    <property type="entry name" value="SECRETED PROTEIN-RELATED"/>
    <property type="match status" value="1"/>
</dbReference>
<dbReference type="Pfam" id="PF13489">
    <property type="entry name" value="Methyltransf_23"/>
    <property type="match status" value="1"/>
</dbReference>
<evidence type="ECO:0000313" key="2">
    <source>
        <dbReference type="EMBL" id="KAI3558165.1"/>
    </source>
</evidence>
<dbReference type="EMBL" id="SDAQ01000005">
    <property type="protein sequence ID" value="KAI3558165.1"/>
    <property type="molecule type" value="Genomic_DNA"/>
</dbReference>